<protein>
    <submittedName>
        <fullName evidence="7">1-aminocyclopropane-1-carboxylate deaminase</fullName>
    </submittedName>
</protein>
<keyword evidence="3 5" id="KW-0663">Pyridoxal phosphate</keyword>
<feature type="modified residue" description="N6-(pyridoxal phosphate)lysine" evidence="5">
    <location>
        <position position="59"/>
    </location>
</feature>
<comment type="caution">
    <text evidence="7">The sequence shown here is derived from an EMBL/GenBank/DDBJ whole genome shotgun (WGS) entry which is preliminary data.</text>
</comment>
<comment type="similarity">
    <text evidence="2">Belongs to the ACC deaminase/D-cysteine desulfhydrase family.</text>
</comment>
<dbReference type="InterPro" id="IPR036052">
    <property type="entry name" value="TrpB-like_PALP_sf"/>
</dbReference>
<dbReference type="OrthoDB" id="9801249at2"/>
<comment type="cofactor">
    <cofactor evidence="1">
        <name>pyridoxal 5'-phosphate</name>
        <dbReference type="ChEBI" id="CHEBI:597326"/>
    </cofactor>
</comment>
<organism evidence="7 8">
    <name type="scientific">Reyranella soli</name>
    <dbReference type="NCBI Taxonomy" id="1230389"/>
    <lineage>
        <taxon>Bacteria</taxon>
        <taxon>Pseudomonadati</taxon>
        <taxon>Pseudomonadota</taxon>
        <taxon>Alphaproteobacteria</taxon>
        <taxon>Hyphomicrobiales</taxon>
        <taxon>Reyranellaceae</taxon>
        <taxon>Reyranella</taxon>
    </lineage>
</organism>
<accession>A0A512NLG0</accession>
<dbReference type="InterPro" id="IPR027278">
    <property type="entry name" value="ACCD_DCysDesulf"/>
</dbReference>
<evidence type="ECO:0000313" key="8">
    <source>
        <dbReference type="Proteomes" id="UP000321058"/>
    </source>
</evidence>
<dbReference type="SUPFAM" id="SSF53686">
    <property type="entry name" value="Tryptophan synthase beta subunit-like PLP-dependent enzymes"/>
    <property type="match status" value="1"/>
</dbReference>
<evidence type="ECO:0000256" key="1">
    <source>
        <dbReference type="ARBA" id="ARBA00001933"/>
    </source>
</evidence>
<dbReference type="RefSeq" id="WP_147155173.1">
    <property type="nucleotide sequence ID" value="NZ_BKAJ01000140.1"/>
</dbReference>
<dbReference type="Pfam" id="PF00291">
    <property type="entry name" value="PALP"/>
    <property type="match status" value="1"/>
</dbReference>
<dbReference type="PANTHER" id="PTHR43780">
    <property type="entry name" value="1-AMINOCYCLOPROPANE-1-CARBOXYLATE DEAMINASE-RELATED"/>
    <property type="match status" value="1"/>
</dbReference>
<proteinExistence type="inferred from homology"/>
<evidence type="ECO:0000313" key="7">
    <source>
        <dbReference type="EMBL" id="GEP59786.1"/>
    </source>
</evidence>
<gene>
    <name evidence="7" type="ORF">RSO01_69520</name>
</gene>
<evidence type="ECO:0000256" key="5">
    <source>
        <dbReference type="PIRSR" id="PIRSR006278-2"/>
    </source>
</evidence>
<evidence type="ECO:0000256" key="3">
    <source>
        <dbReference type="ARBA" id="ARBA00022898"/>
    </source>
</evidence>
<evidence type="ECO:0000256" key="2">
    <source>
        <dbReference type="ARBA" id="ARBA00008639"/>
    </source>
</evidence>
<reference evidence="7 8" key="1">
    <citation type="submission" date="2019-07" db="EMBL/GenBank/DDBJ databases">
        <title>Whole genome shotgun sequence of Reyranella soli NBRC 108950.</title>
        <authorList>
            <person name="Hosoyama A."/>
            <person name="Uohara A."/>
            <person name="Ohji S."/>
            <person name="Ichikawa N."/>
        </authorList>
    </citation>
    <scope>NUCLEOTIDE SEQUENCE [LARGE SCALE GENOMIC DNA]</scope>
    <source>
        <strain evidence="7 8">NBRC 108950</strain>
    </source>
</reference>
<dbReference type="GO" id="GO:0019148">
    <property type="term" value="F:D-cysteine desulfhydrase activity"/>
    <property type="evidence" value="ECO:0007669"/>
    <property type="project" value="TreeGrafter"/>
</dbReference>
<feature type="active site" description="Nucleophile" evidence="4">
    <location>
        <position position="86"/>
    </location>
</feature>
<dbReference type="InterPro" id="IPR001926">
    <property type="entry name" value="TrpB-like_PALP"/>
</dbReference>
<name>A0A512NLG0_9HYPH</name>
<feature type="domain" description="Tryptophan synthase beta chain-like PALP" evidence="6">
    <location>
        <begin position="24"/>
        <end position="327"/>
    </location>
</feature>
<dbReference type="AlphaFoldDB" id="A0A512NLG0"/>
<keyword evidence="8" id="KW-1185">Reference proteome</keyword>
<evidence type="ECO:0000259" key="6">
    <source>
        <dbReference type="Pfam" id="PF00291"/>
    </source>
</evidence>
<dbReference type="Proteomes" id="UP000321058">
    <property type="component" value="Unassembled WGS sequence"/>
</dbReference>
<dbReference type="PANTHER" id="PTHR43780:SF2">
    <property type="entry name" value="1-AMINOCYCLOPROPANE-1-CARBOXYLATE DEAMINASE-RELATED"/>
    <property type="match status" value="1"/>
</dbReference>
<sequence length="342" mass="36223">MSRDAIGRLNAALARFERVGLCTLPTPFEPMTRLSRHLAGPRLWVKREDCTGPGFGGNKLRKLDYVLHEALQSGVDTLVSGGVVQSNSQRQVAAAAAKLGLDCRLAVYHGRLAPPSAEYGRTGNALLNRLFGATLHDVPWIGDRNGAIRDLAARLQAEGRKTYVVPYGVSNPLGAVGYASTVVEIAEQCAARGLKPRAIVHCSGSAGTQAGLVVGARVCLPDTRIVGIDIDAEPERVRADVLTYGSAAAELLDQPFDEADVEVVAGHAGPAYGVPHAATVEAIRLAARLEALILDPVYSGKGLAGLIALIRAGRWSTDDDIVFLHTGGAPALFAYRHLFDPE</sequence>
<dbReference type="EMBL" id="BKAJ01000140">
    <property type="protein sequence ID" value="GEP59786.1"/>
    <property type="molecule type" value="Genomic_DNA"/>
</dbReference>
<dbReference type="Gene3D" id="3.40.50.1100">
    <property type="match status" value="2"/>
</dbReference>
<dbReference type="PIRSF" id="PIRSF006278">
    <property type="entry name" value="ACCD_DCysDesulf"/>
    <property type="match status" value="1"/>
</dbReference>
<evidence type="ECO:0000256" key="4">
    <source>
        <dbReference type="PIRSR" id="PIRSR006278-1"/>
    </source>
</evidence>